<evidence type="ECO:0000313" key="3">
    <source>
        <dbReference type="EMBL" id="GAK59418.1"/>
    </source>
</evidence>
<dbReference type="Proteomes" id="UP000030661">
    <property type="component" value="Unassembled WGS sequence"/>
</dbReference>
<keyword evidence="4" id="KW-1185">Reference proteome</keyword>
<dbReference type="eggNOG" id="COG1216">
    <property type="taxonomic scope" value="Bacteria"/>
</dbReference>
<gene>
    <name evidence="3" type="ORF">U27_06402</name>
</gene>
<evidence type="ECO:0000259" key="2">
    <source>
        <dbReference type="Pfam" id="PF00535"/>
    </source>
</evidence>
<dbReference type="Pfam" id="PF00535">
    <property type="entry name" value="Glycos_transf_2"/>
    <property type="match status" value="1"/>
</dbReference>
<reference evidence="3" key="1">
    <citation type="journal article" date="2015" name="PeerJ">
        <title>First genomic representation of candidate bacterial phylum KSB3 points to enhanced environmental sensing as a trigger of wastewater bulking.</title>
        <authorList>
            <person name="Sekiguchi Y."/>
            <person name="Ohashi A."/>
            <person name="Parks D.H."/>
            <person name="Yamauchi T."/>
            <person name="Tyson G.W."/>
            <person name="Hugenholtz P."/>
        </authorList>
    </citation>
    <scope>NUCLEOTIDE SEQUENCE [LARGE SCALE GENOMIC DNA]</scope>
</reference>
<dbReference type="AlphaFoldDB" id="A0A081C4B3"/>
<dbReference type="GO" id="GO:0016740">
    <property type="term" value="F:transferase activity"/>
    <property type="evidence" value="ECO:0007669"/>
    <property type="project" value="UniProtKB-KW"/>
</dbReference>
<dbReference type="InterPro" id="IPR001173">
    <property type="entry name" value="Glyco_trans_2-like"/>
</dbReference>
<evidence type="ECO:0000256" key="1">
    <source>
        <dbReference type="SAM" id="Phobius"/>
    </source>
</evidence>
<name>A0A081C4B3_VECG1</name>
<organism evidence="3">
    <name type="scientific">Vecturithrix granuli</name>
    <dbReference type="NCBI Taxonomy" id="1499967"/>
    <lineage>
        <taxon>Bacteria</taxon>
        <taxon>Candidatus Moduliflexota</taxon>
        <taxon>Candidatus Vecturitrichia</taxon>
        <taxon>Candidatus Vecturitrichales</taxon>
        <taxon>Candidatus Vecturitrichaceae</taxon>
        <taxon>Candidatus Vecturithrix</taxon>
    </lineage>
</organism>
<evidence type="ECO:0000313" key="4">
    <source>
        <dbReference type="Proteomes" id="UP000030661"/>
    </source>
</evidence>
<feature type="domain" description="Glycosyltransferase 2-like" evidence="2">
    <location>
        <begin position="4"/>
        <end position="128"/>
    </location>
</feature>
<dbReference type="HOGENOM" id="CLU_025996_19_3_0"/>
<dbReference type="EMBL" id="DF820470">
    <property type="protein sequence ID" value="GAK59418.1"/>
    <property type="molecule type" value="Genomic_DNA"/>
</dbReference>
<protein>
    <submittedName>
        <fullName evidence="3">Glycosyl transferase, family 2</fullName>
    </submittedName>
</protein>
<keyword evidence="3" id="KW-0808">Transferase</keyword>
<sequence>MLVSFIIPHKGRTELLEQTLQSIANLEFDQTELEVIIVTQNNTLDDLKHENTQFHLQTIFQPGDKTISALRNVGVRHASGEYLVFLDADIQLSPNWLHVMFDELDQHPDRVLVSAIQQCAPEAGIIEQIRVILNNTAADSTVQFLDGRDLFLKRSIFEKAGGFPEHLVTCEDYYFTNTVHQQGELYFTSKASYIHLGEDKSYAEMFRKEIWRGQSNLQSMRGRKIILRELPSFFMPLWQGVLLLLSIISLGIAQIDFAFFSLVISCLPIVLYTLRLYGIGKGRIQFLDALHFYSIYFPARTIGTIIGLFKVVNIS</sequence>
<dbReference type="SUPFAM" id="SSF53448">
    <property type="entry name" value="Nucleotide-diphospho-sugar transferases"/>
    <property type="match status" value="1"/>
</dbReference>
<dbReference type="PANTHER" id="PTHR43685:SF2">
    <property type="entry name" value="GLYCOSYLTRANSFERASE 2-LIKE DOMAIN-CONTAINING PROTEIN"/>
    <property type="match status" value="1"/>
</dbReference>
<dbReference type="Gene3D" id="3.90.550.10">
    <property type="entry name" value="Spore Coat Polysaccharide Biosynthesis Protein SpsA, Chain A"/>
    <property type="match status" value="1"/>
</dbReference>
<feature type="transmembrane region" description="Helical" evidence="1">
    <location>
        <begin position="258"/>
        <end position="278"/>
    </location>
</feature>
<dbReference type="PANTHER" id="PTHR43685">
    <property type="entry name" value="GLYCOSYLTRANSFERASE"/>
    <property type="match status" value="1"/>
</dbReference>
<feature type="transmembrane region" description="Helical" evidence="1">
    <location>
        <begin position="290"/>
        <end position="309"/>
    </location>
</feature>
<dbReference type="InterPro" id="IPR029044">
    <property type="entry name" value="Nucleotide-diphossugar_trans"/>
</dbReference>
<keyword evidence="1" id="KW-0812">Transmembrane</keyword>
<keyword evidence="1" id="KW-0472">Membrane</keyword>
<accession>A0A081C4B3</accession>
<keyword evidence="1" id="KW-1133">Transmembrane helix</keyword>
<dbReference type="CDD" id="cd00761">
    <property type="entry name" value="Glyco_tranf_GTA_type"/>
    <property type="match status" value="1"/>
</dbReference>
<feature type="transmembrane region" description="Helical" evidence="1">
    <location>
        <begin position="230"/>
        <end position="252"/>
    </location>
</feature>
<dbReference type="STRING" id="1499967.U27_06402"/>
<proteinExistence type="predicted"/>
<dbReference type="InterPro" id="IPR050834">
    <property type="entry name" value="Glycosyltransf_2"/>
</dbReference>